<organism evidence="12 13">
    <name type="scientific">Candidatus Propionivibrio dominans</name>
    <dbReference type="NCBI Taxonomy" id="2954373"/>
    <lineage>
        <taxon>Bacteria</taxon>
        <taxon>Pseudomonadati</taxon>
        <taxon>Pseudomonadota</taxon>
        <taxon>Betaproteobacteria</taxon>
        <taxon>Rhodocyclales</taxon>
        <taxon>Rhodocyclaceae</taxon>
        <taxon>Propionivibrio</taxon>
    </lineage>
</organism>
<dbReference type="PROSITE" id="PS00211">
    <property type="entry name" value="ABC_TRANSPORTER_1"/>
    <property type="match status" value="1"/>
</dbReference>
<dbReference type="PROSITE" id="PS50893">
    <property type="entry name" value="ABC_TRANSPORTER_2"/>
    <property type="match status" value="1"/>
</dbReference>
<evidence type="ECO:0000313" key="12">
    <source>
        <dbReference type="EMBL" id="MBK7423919.1"/>
    </source>
</evidence>
<reference evidence="12" key="1">
    <citation type="submission" date="2020-10" db="EMBL/GenBank/DDBJ databases">
        <title>Connecting structure to function with the recovery of over 1000 high-quality activated sludge metagenome-assembled genomes encoding full-length rRNA genes using long-read sequencing.</title>
        <authorList>
            <person name="Singleton C.M."/>
            <person name="Petriglieri F."/>
            <person name="Kristensen J.M."/>
            <person name="Kirkegaard R.H."/>
            <person name="Michaelsen T.Y."/>
            <person name="Andersen M.H."/>
            <person name="Karst S.M."/>
            <person name="Dueholm M.S."/>
            <person name="Nielsen P.H."/>
            <person name="Albertsen M."/>
        </authorList>
    </citation>
    <scope>NUCLEOTIDE SEQUENCE</scope>
    <source>
        <strain evidence="12">EsbW_18-Q3-R4-48_MAXAC.044</strain>
    </source>
</reference>
<dbReference type="PROSITE" id="PS51866">
    <property type="entry name" value="MOP"/>
    <property type="match status" value="1"/>
</dbReference>
<dbReference type="InterPro" id="IPR005116">
    <property type="entry name" value="Transp-assoc_OB_typ1"/>
</dbReference>
<dbReference type="Pfam" id="PF00005">
    <property type="entry name" value="ABC_tran"/>
    <property type="match status" value="1"/>
</dbReference>
<keyword evidence="4" id="KW-0997">Cell inner membrane</keyword>
<dbReference type="Proteomes" id="UP000886602">
    <property type="component" value="Unassembled WGS sequence"/>
</dbReference>
<dbReference type="InterPro" id="IPR003593">
    <property type="entry name" value="AAA+_ATPase"/>
</dbReference>
<evidence type="ECO:0000256" key="1">
    <source>
        <dbReference type="ARBA" id="ARBA00022448"/>
    </source>
</evidence>
<dbReference type="PANTHER" id="PTHR43514:SF10">
    <property type="entry name" value="MOLYBDENUM IMPORT ATP-BINDING PROTEIN MODC 2"/>
    <property type="match status" value="1"/>
</dbReference>
<keyword evidence="2" id="KW-1003">Cell membrane</keyword>
<accession>A0A9D7IHJ2</accession>
<dbReference type="AlphaFoldDB" id="A0A9D7IHJ2"/>
<dbReference type="GO" id="GO:0015098">
    <property type="term" value="F:molybdate ion transmembrane transporter activity"/>
    <property type="evidence" value="ECO:0007669"/>
    <property type="project" value="InterPro"/>
</dbReference>
<dbReference type="InterPro" id="IPR008995">
    <property type="entry name" value="Mo/tungstate-bd_C_term_dom"/>
</dbReference>
<evidence type="ECO:0000256" key="5">
    <source>
        <dbReference type="ARBA" id="ARBA00022741"/>
    </source>
</evidence>
<dbReference type="SUPFAM" id="SSF52540">
    <property type="entry name" value="P-loop containing nucleoside triphosphate hydrolases"/>
    <property type="match status" value="1"/>
</dbReference>
<keyword evidence="3 9" id="KW-0500">Molybdenum</keyword>
<dbReference type="InterPro" id="IPR003439">
    <property type="entry name" value="ABC_transporter-like_ATP-bd"/>
</dbReference>
<evidence type="ECO:0000313" key="13">
    <source>
        <dbReference type="Proteomes" id="UP000886602"/>
    </source>
</evidence>
<dbReference type="GO" id="GO:0140359">
    <property type="term" value="F:ABC-type transporter activity"/>
    <property type="evidence" value="ECO:0007669"/>
    <property type="project" value="InterPro"/>
</dbReference>
<feature type="domain" description="ABC transporter" evidence="10">
    <location>
        <begin position="2"/>
        <end position="240"/>
    </location>
</feature>
<dbReference type="PANTHER" id="PTHR43514">
    <property type="entry name" value="ABC TRANSPORTER I FAMILY MEMBER 10"/>
    <property type="match status" value="1"/>
</dbReference>
<evidence type="ECO:0000259" key="10">
    <source>
        <dbReference type="PROSITE" id="PS50893"/>
    </source>
</evidence>
<name>A0A9D7IHJ2_9RHOO</name>
<dbReference type="GO" id="GO:0016887">
    <property type="term" value="F:ATP hydrolysis activity"/>
    <property type="evidence" value="ECO:0007669"/>
    <property type="project" value="InterPro"/>
</dbReference>
<evidence type="ECO:0000256" key="9">
    <source>
        <dbReference type="PROSITE-ProRule" id="PRU01213"/>
    </source>
</evidence>
<dbReference type="Gene3D" id="2.40.50.100">
    <property type="match status" value="1"/>
</dbReference>
<dbReference type="InterPro" id="IPR004606">
    <property type="entry name" value="Mop_domain"/>
</dbReference>
<evidence type="ECO:0000259" key="11">
    <source>
        <dbReference type="PROSITE" id="PS51866"/>
    </source>
</evidence>
<proteinExistence type="predicted"/>
<keyword evidence="8" id="KW-0472">Membrane</keyword>
<dbReference type="GO" id="GO:0005524">
    <property type="term" value="F:ATP binding"/>
    <property type="evidence" value="ECO:0007669"/>
    <property type="project" value="UniProtKB-KW"/>
</dbReference>
<evidence type="ECO:0000256" key="3">
    <source>
        <dbReference type="ARBA" id="ARBA00022505"/>
    </source>
</evidence>
<dbReference type="EMBL" id="JADJNC010000020">
    <property type="protein sequence ID" value="MBK7423919.1"/>
    <property type="molecule type" value="Genomic_DNA"/>
</dbReference>
<evidence type="ECO:0000256" key="7">
    <source>
        <dbReference type="ARBA" id="ARBA00022967"/>
    </source>
</evidence>
<comment type="caution">
    <text evidence="12">The sequence shown here is derived from an EMBL/GenBank/DDBJ whole genome shotgun (WGS) entry which is preliminary data.</text>
</comment>
<dbReference type="InterPro" id="IPR050334">
    <property type="entry name" value="Molybdenum_import_ModC"/>
</dbReference>
<dbReference type="GO" id="GO:0016020">
    <property type="term" value="C:membrane"/>
    <property type="evidence" value="ECO:0007669"/>
    <property type="project" value="InterPro"/>
</dbReference>
<keyword evidence="5" id="KW-0547">Nucleotide-binding</keyword>
<keyword evidence="1" id="KW-0813">Transport</keyword>
<evidence type="ECO:0000256" key="6">
    <source>
        <dbReference type="ARBA" id="ARBA00022840"/>
    </source>
</evidence>
<dbReference type="Gene3D" id="3.40.50.300">
    <property type="entry name" value="P-loop containing nucleotide triphosphate hydrolases"/>
    <property type="match status" value="1"/>
</dbReference>
<protein>
    <submittedName>
        <fullName evidence="12">Molybdenum ABC transporter ATP-binding protein</fullName>
    </submittedName>
</protein>
<dbReference type="Pfam" id="PF03459">
    <property type="entry name" value="TOBE"/>
    <property type="match status" value="1"/>
</dbReference>
<keyword evidence="6 12" id="KW-0067">ATP-binding</keyword>
<evidence type="ECO:0000256" key="2">
    <source>
        <dbReference type="ARBA" id="ARBA00022475"/>
    </source>
</evidence>
<feature type="domain" description="Mop" evidence="11">
    <location>
        <begin position="298"/>
        <end position="363"/>
    </location>
</feature>
<sequence>MSAEIQASFCLPRGDFRLDVDLRLPGHGISALFGHSGSGKTTCLRAMAGLERAAQGYFAIGNEVWQDEAQGYFLPPHQRALGMVFQEASLFAHLSVRRNMEYGQKRVLKSAPASERRFALPEVAELLGIAHLLERSTRQLSGGERQRVAIARALLAAPKILLLDEPLAALDLKRKLEILPYLERLHGELSIPVIYVSHSPDEVARLADHLVLLEQGRVVASGPLNQVLSRIDLPAAFVDDAGVVIEARIAEHERDELTRLEFPGGPIYVSRRQEPTGTLLRCRIHARDVSLTLVPQVQSSILNCVSGTVLDLAPTNTPGHVLVRLDVAGCPLLARITRRSADKLGIRHGLALWAQIKAVALLG</sequence>
<dbReference type="InterPro" id="IPR011868">
    <property type="entry name" value="ModC_ABC_ATP-bd"/>
</dbReference>
<dbReference type="InterPro" id="IPR027417">
    <property type="entry name" value="P-loop_NTPase"/>
</dbReference>
<dbReference type="SUPFAM" id="SSF50331">
    <property type="entry name" value="MOP-like"/>
    <property type="match status" value="1"/>
</dbReference>
<evidence type="ECO:0000256" key="4">
    <source>
        <dbReference type="ARBA" id="ARBA00022519"/>
    </source>
</evidence>
<dbReference type="SMART" id="SM00382">
    <property type="entry name" value="AAA"/>
    <property type="match status" value="1"/>
</dbReference>
<dbReference type="InterPro" id="IPR017871">
    <property type="entry name" value="ABC_transporter-like_CS"/>
</dbReference>
<gene>
    <name evidence="12" type="primary">modC</name>
    <name evidence="12" type="ORF">IPJ48_12890</name>
</gene>
<dbReference type="NCBIfam" id="TIGR02142">
    <property type="entry name" value="modC_ABC"/>
    <property type="match status" value="1"/>
</dbReference>
<evidence type="ECO:0000256" key="8">
    <source>
        <dbReference type="ARBA" id="ARBA00023136"/>
    </source>
</evidence>
<keyword evidence="7" id="KW-1278">Translocase</keyword>